<evidence type="ECO:0000256" key="11">
    <source>
        <dbReference type="ARBA" id="ARBA00023136"/>
    </source>
</evidence>
<sequence>MAGDVETRFPLQLRAEQPDPPHENSRERSEHSSTSRTIPLPVPDQGISTRSDSRDLELGSDFPASPVKDQQVGDLTPRTAAADSQLTVASLKRGRKRNGVKEASYFIRRLFVTMVILCSATFAGYVLVISAPSSALTYFTLIPLSISFAKLAQFFVHCTVGLFLRLCRWEPAIPECPTSEAPVRTAVVMLTYNEDPSFVMSRLAAVYEEMRSHPDAGSFGFFLLSDTRDEETADQEAELVEAFNSMERAQTGLAHSNPLSTAAESNSSPSCGGAGDLEKGEVEKDGEHHLPAWAQTTAHPSGPVIYRRRKLNTNAKVGNLRDFMERWGNDYEAMFVLDSDSLVSADLVMSAARRMALAPEVGIIQATVLPVRAESFFSRALQFLSWNTGRAMAAGAAFFSGDRALFIGHNAAIRITALRDYCELPTLPGKHALSGPIASHDFVESVLMANAGYAVHLMPVDSGSYEELPPSLVDWAKRDFRWCRGNFQHLLLAFRLPGSKISFGGRAQLLGSFLAYALAVLWAMLIVIGILYIWLNGGSSRIVSSPTQWEDEMFSPENLRRAALWMTALFLFVPHTYGTVESLLEPVVEACAGPRNVLKKACGGFGHPLAQLVNTAESVLHAALYSSPLMAFHTTFLFLLVVGRKKFTWNTQNRELTRIPFLEALSAQWPLVILGGLVCTAIFCAVHPTTANALGVGAAHSEDKKSLLLFAIMVAVPAIGLVLAPVVTWLSSFETPQAVRKLDHFRCPGDVAGGDLLESGEKIVRRANRFASVTAGAASSSAGAMTEVQKESASAADASSIQLRERESAEAVWKRTKTPEFGLGLHLELNGGRPRMSPSGTLLVPPQAATLRASRMQVVDSRSTLAVQGEDADEEAGDDDTTPTGTGIGLSGRLPSGSSPTSCVRGEGLEWSRKLGGGSFVDSSNSSSPPSSGTSSVASSPAPPRAYPSPCCTAGAAAGGGGSASASPSLCAASDPSAAVSEALSGTEEQEVSPKSPARKTSASSRVVSFQA</sequence>
<evidence type="ECO:0000256" key="9">
    <source>
        <dbReference type="ARBA" id="ARBA00022692"/>
    </source>
</evidence>
<evidence type="ECO:0000256" key="12">
    <source>
        <dbReference type="SAM" id="MobiDB-lite"/>
    </source>
</evidence>
<dbReference type="AlphaFoldDB" id="A0A0G4I5P7"/>
<feature type="domain" description="Glycosyltransferase 2-like" evidence="14">
    <location>
        <begin position="336"/>
        <end position="533"/>
    </location>
</feature>
<feature type="compositionally biased region" description="Low complexity" evidence="12">
    <location>
        <begin position="964"/>
        <end position="979"/>
    </location>
</feature>
<dbReference type="VEuPathDB" id="CryptoDB:Cvel_1866"/>
<evidence type="ECO:0000313" key="15">
    <source>
        <dbReference type="EMBL" id="CEM52343.1"/>
    </source>
</evidence>
<keyword evidence="9 13" id="KW-0812">Transmembrane</keyword>
<proteinExistence type="inferred from homology"/>
<feature type="transmembrane region" description="Helical" evidence="13">
    <location>
        <begin position="708"/>
        <end position="731"/>
    </location>
</feature>
<name>A0A0G4I5P7_9ALVE</name>
<feature type="region of interest" description="Disordered" evidence="12">
    <location>
        <begin position="1"/>
        <end position="76"/>
    </location>
</feature>
<feature type="transmembrane region" description="Helical" evidence="13">
    <location>
        <begin position="513"/>
        <end position="535"/>
    </location>
</feature>
<dbReference type="InterPro" id="IPR050321">
    <property type="entry name" value="Glycosyltr_2/OpgH_subfam"/>
</dbReference>
<evidence type="ECO:0000256" key="8">
    <source>
        <dbReference type="ARBA" id="ARBA00022679"/>
    </source>
</evidence>
<feature type="compositionally biased region" description="Polar residues" evidence="12">
    <location>
        <begin position="257"/>
        <end position="270"/>
    </location>
</feature>
<protein>
    <recommendedName>
        <fullName evidence="4">Glucans biosynthesis glucosyltransferase H</fullName>
    </recommendedName>
</protein>
<feature type="region of interest" description="Disordered" evidence="12">
    <location>
        <begin position="856"/>
        <end position="1012"/>
    </location>
</feature>
<feature type="compositionally biased region" description="Basic and acidic residues" evidence="12">
    <location>
        <begin position="16"/>
        <end position="33"/>
    </location>
</feature>
<feature type="transmembrane region" description="Helical" evidence="13">
    <location>
        <begin position="106"/>
        <end position="129"/>
    </location>
</feature>
<feature type="compositionally biased region" description="Low complexity" evidence="12">
    <location>
        <begin position="891"/>
        <end position="900"/>
    </location>
</feature>
<feature type="region of interest" description="Disordered" evidence="12">
    <location>
        <begin position="257"/>
        <end position="279"/>
    </location>
</feature>
<dbReference type="PANTHER" id="PTHR43867">
    <property type="entry name" value="CELLULOSE SYNTHASE CATALYTIC SUBUNIT A [UDP-FORMING]"/>
    <property type="match status" value="1"/>
</dbReference>
<dbReference type="GO" id="GO:0016758">
    <property type="term" value="F:hexosyltransferase activity"/>
    <property type="evidence" value="ECO:0007669"/>
    <property type="project" value="TreeGrafter"/>
</dbReference>
<dbReference type="GO" id="GO:0005886">
    <property type="term" value="C:plasma membrane"/>
    <property type="evidence" value="ECO:0007669"/>
    <property type="project" value="UniProtKB-SubCell"/>
</dbReference>
<keyword evidence="5" id="KW-1003">Cell membrane</keyword>
<evidence type="ECO:0000256" key="5">
    <source>
        <dbReference type="ARBA" id="ARBA00022475"/>
    </source>
</evidence>
<keyword evidence="11 13" id="KW-0472">Membrane</keyword>
<feature type="compositionally biased region" description="Acidic residues" evidence="12">
    <location>
        <begin position="870"/>
        <end position="881"/>
    </location>
</feature>
<feature type="transmembrane region" description="Helical" evidence="13">
    <location>
        <begin position="664"/>
        <end position="688"/>
    </location>
</feature>
<reference evidence="15" key="1">
    <citation type="submission" date="2014-11" db="EMBL/GenBank/DDBJ databases">
        <authorList>
            <person name="Otto D Thomas"/>
            <person name="Naeem Raeece"/>
        </authorList>
    </citation>
    <scope>NUCLEOTIDE SEQUENCE</scope>
</reference>
<dbReference type="PANTHER" id="PTHR43867:SF5">
    <property type="entry name" value="GLUCANS BIOSYNTHESIS GLUCOSYLTRANSFERASE H"/>
    <property type="match status" value="1"/>
</dbReference>
<keyword evidence="10 13" id="KW-1133">Transmembrane helix</keyword>
<evidence type="ECO:0000256" key="1">
    <source>
        <dbReference type="ARBA" id="ARBA00004429"/>
    </source>
</evidence>
<accession>A0A0G4I5P7</accession>
<keyword evidence="7" id="KW-0328">Glycosyltransferase</keyword>
<evidence type="ECO:0000256" key="3">
    <source>
        <dbReference type="ARBA" id="ARBA00009337"/>
    </source>
</evidence>
<evidence type="ECO:0000256" key="2">
    <source>
        <dbReference type="ARBA" id="ARBA00005001"/>
    </source>
</evidence>
<evidence type="ECO:0000256" key="10">
    <source>
        <dbReference type="ARBA" id="ARBA00022989"/>
    </source>
</evidence>
<dbReference type="InterPro" id="IPR029044">
    <property type="entry name" value="Nucleotide-diphossugar_trans"/>
</dbReference>
<evidence type="ECO:0000259" key="14">
    <source>
        <dbReference type="Pfam" id="PF13632"/>
    </source>
</evidence>
<evidence type="ECO:0000256" key="6">
    <source>
        <dbReference type="ARBA" id="ARBA00022519"/>
    </source>
</evidence>
<keyword evidence="8" id="KW-0808">Transferase</keyword>
<dbReference type="SUPFAM" id="SSF53448">
    <property type="entry name" value="Nucleotide-diphospho-sugar transferases"/>
    <property type="match status" value="1"/>
</dbReference>
<organism evidence="15">
    <name type="scientific">Chromera velia CCMP2878</name>
    <dbReference type="NCBI Taxonomy" id="1169474"/>
    <lineage>
        <taxon>Eukaryota</taxon>
        <taxon>Sar</taxon>
        <taxon>Alveolata</taxon>
        <taxon>Colpodellida</taxon>
        <taxon>Chromeraceae</taxon>
        <taxon>Chromera</taxon>
    </lineage>
</organism>
<keyword evidence="6" id="KW-0997">Cell inner membrane</keyword>
<dbReference type="Gene3D" id="3.90.550.10">
    <property type="entry name" value="Spore Coat Polysaccharide Biosynthesis Protein SpsA, Chain A"/>
    <property type="match status" value="1"/>
</dbReference>
<feature type="transmembrane region" description="Helical" evidence="13">
    <location>
        <begin position="622"/>
        <end position="643"/>
    </location>
</feature>
<feature type="compositionally biased region" description="Polar residues" evidence="12">
    <location>
        <begin position="999"/>
        <end position="1012"/>
    </location>
</feature>
<evidence type="ECO:0000256" key="7">
    <source>
        <dbReference type="ARBA" id="ARBA00022676"/>
    </source>
</evidence>
<comment type="similarity">
    <text evidence="3">Belongs to the glycosyltransferase 2 family. OpgH subfamily.</text>
</comment>
<evidence type="ECO:0000256" key="4">
    <source>
        <dbReference type="ARBA" id="ARBA00020585"/>
    </source>
</evidence>
<gene>
    <name evidence="15" type="ORF">Cvel_1866</name>
</gene>
<dbReference type="InterPro" id="IPR001173">
    <property type="entry name" value="Glyco_trans_2-like"/>
</dbReference>
<dbReference type="Pfam" id="PF13632">
    <property type="entry name" value="Glyco_trans_2_3"/>
    <property type="match status" value="1"/>
</dbReference>
<comment type="pathway">
    <text evidence="2">Glycan metabolism; osmoregulated periplasmic glucan (OPG) biosynthesis.</text>
</comment>
<comment type="subcellular location">
    <subcellularLocation>
        <location evidence="1">Cell inner membrane</location>
        <topology evidence="1">Multi-pass membrane protein</topology>
    </subcellularLocation>
</comment>
<feature type="compositionally biased region" description="Low complexity" evidence="12">
    <location>
        <begin position="923"/>
        <end position="940"/>
    </location>
</feature>
<evidence type="ECO:0000256" key="13">
    <source>
        <dbReference type="SAM" id="Phobius"/>
    </source>
</evidence>
<dbReference type="EMBL" id="CDMZ01005227">
    <property type="protein sequence ID" value="CEM52343.1"/>
    <property type="molecule type" value="Genomic_DNA"/>
</dbReference>